<feature type="region of interest" description="Disordered" evidence="1">
    <location>
        <begin position="73"/>
        <end position="95"/>
    </location>
</feature>
<evidence type="ECO:0000313" key="2">
    <source>
        <dbReference type="EMBL" id="KAE9358619.1"/>
    </source>
</evidence>
<proteinExistence type="predicted"/>
<name>A0A6A4G7J5_9STRA</name>
<comment type="caution">
    <text evidence="2">The sequence shown here is derived from an EMBL/GenBank/DDBJ whole genome shotgun (WGS) entry which is preliminary data.</text>
</comment>
<evidence type="ECO:0000313" key="3">
    <source>
        <dbReference type="Proteomes" id="UP000434957"/>
    </source>
</evidence>
<keyword evidence="3" id="KW-1185">Reference proteome</keyword>
<reference evidence="2 3" key="1">
    <citation type="submission" date="2018-08" db="EMBL/GenBank/DDBJ databases">
        <title>Genomic investigation of the strawberry pathogen Phytophthora fragariae indicates pathogenicity is determined by transcriptional variation in three key races.</title>
        <authorList>
            <person name="Adams T.M."/>
            <person name="Armitage A.D."/>
            <person name="Sobczyk M.K."/>
            <person name="Bates H.J."/>
            <person name="Dunwell J.M."/>
            <person name="Nellist C.F."/>
            <person name="Harrison R.J."/>
        </authorList>
    </citation>
    <scope>NUCLEOTIDE SEQUENCE [LARGE SCALE GENOMIC DNA]</scope>
    <source>
        <strain evidence="2 3">SCRP333</strain>
    </source>
</reference>
<organism evidence="2 3">
    <name type="scientific">Phytophthora rubi</name>
    <dbReference type="NCBI Taxonomy" id="129364"/>
    <lineage>
        <taxon>Eukaryota</taxon>
        <taxon>Sar</taxon>
        <taxon>Stramenopiles</taxon>
        <taxon>Oomycota</taxon>
        <taxon>Peronosporomycetes</taxon>
        <taxon>Peronosporales</taxon>
        <taxon>Peronosporaceae</taxon>
        <taxon>Phytophthora</taxon>
    </lineage>
</organism>
<dbReference type="AlphaFoldDB" id="A0A6A4G7J5"/>
<gene>
    <name evidence="2" type="ORF">PR003_g1160</name>
</gene>
<accession>A0A6A4G7J5</accession>
<protein>
    <submittedName>
        <fullName evidence="2">Uncharacterized protein</fullName>
    </submittedName>
</protein>
<dbReference type="EMBL" id="QXFT01000031">
    <property type="protein sequence ID" value="KAE9358619.1"/>
    <property type="molecule type" value="Genomic_DNA"/>
</dbReference>
<evidence type="ECO:0000256" key="1">
    <source>
        <dbReference type="SAM" id="MobiDB-lite"/>
    </source>
</evidence>
<sequence length="95" mass="11041">MESTNDINAAIRIVQRCIKRCGYKRDKKVGSAYAMSTENGVKRDNYVASMASEEADQRRNVYLDESYIHHNYPRRDDSLYDPTDPTVVKAKHKER</sequence>
<dbReference type="Proteomes" id="UP000434957">
    <property type="component" value="Unassembled WGS sequence"/>
</dbReference>